<dbReference type="Pfam" id="PF00646">
    <property type="entry name" value="F-box"/>
    <property type="match status" value="1"/>
</dbReference>
<protein>
    <recommendedName>
        <fullName evidence="1">F-box domain-containing protein</fullName>
    </recommendedName>
</protein>
<dbReference type="OrthoDB" id="6066220at2759"/>
<sequence>MLINELPDDCLLAIFDQINNLHHLIACFKVCHKWSHLIAKRAKKVKYFRDYRARRPDYSPDYVYYRDRDLIDVAGLSSLFPNLIIAAFSNRFQSEVKFEDIIASVRKHEPLKEMITSCRLAMEGCCDKLKMLATECSEPRILRNCSSMKLLRIFGTLDDLKEDAQYLPNLERLLLLINGSYFDGLVLEKLKVVVMSSNVFNLGANFYGFQFMDLCPNLQSAHITINSSTVLVDETLKHESLQDLVIHCEHYGQICDDLERVLMKYPNLKHLALRRLINLKDEHIKQLVDILPNLVIFDVRGCRGVTQRAANYVQNCFERNGRSTKFYFNGNHDEIKPDWPQLYTKRQQICRGFDFMERFFLKYRSIIGRDRRLKIRYT</sequence>
<proteinExistence type="predicted"/>
<dbReference type="EMBL" id="CAEY01001881">
    <property type="status" value="NOT_ANNOTATED_CDS"/>
    <property type="molecule type" value="Genomic_DNA"/>
</dbReference>
<dbReference type="InterPro" id="IPR032675">
    <property type="entry name" value="LRR_dom_sf"/>
</dbReference>
<feature type="domain" description="F-box" evidence="1">
    <location>
        <begin position="3"/>
        <end position="44"/>
    </location>
</feature>
<accession>T1K8S0</accession>
<evidence type="ECO:0000313" key="2">
    <source>
        <dbReference type="EnsemblMetazoa" id="tetur07g02370.1"/>
    </source>
</evidence>
<dbReference type="EnsemblMetazoa" id="tetur07g02370.1">
    <property type="protein sequence ID" value="tetur07g02370.1"/>
    <property type="gene ID" value="tetur07g02370"/>
</dbReference>
<reference evidence="2" key="2">
    <citation type="submission" date="2015-06" db="UniProtKB">
        <authorList>
            <consortium name="EnsemblMetazoa"/>
        </authorList>
    </citation>
    <scope>IDENTIFICATION</scope>
</reference>
<dbReference type="InterPro" id="IPR036047">
    <property type="entry name" value="F-box-like_dom_sf"/>
</dbReference>
<reference evidence="3" key="1">
    <citation type="submission" date="2011-08" db="EMBL/GenBank/DDBJ databases">
        <authorList>
            <person name="Rombauts S."/>
        </authorList>
    </citation>
    <scope>NUCLEOTIDE SEQUENCE</scope>
    <source>
        <strain evidence="3">London</strain>
    </source>
</reference>
<dbReference type="HOGENOM" id="CLU_029073_1_0_1"/>
<organism evidence="2 3">
    <name type="scientific">Tetranychus urticae</name>
    <name type="common">Two-spotted spider mite</name>
    <dbReference type="NCBI Taxonomy" id="32264"/>
    <lineage>
        <taxon>Eukaryota</taxon>
        <taxon>Metazoa</taxon>
        <taxon>Ecdysozoa</taxon>
        <taxon>Arthropoda</taxon>
        <taxon>Chelicerata</taxon>
        <taxon>Arachnida</taxon>
        <taxon>Acari</taxon>
        <taxon>Acariformes</taxon>
        <taxon>Trombidiformes</taxon>
        <taxon>Prostigmata</taxon>
        <taxon>Eleutherengona</taxon>
        <taxon>Raphignathae</taxon>
        <taxon>Tetranychoidea</taxon>
        <taxon>Tetranychidae</taxon>
        <taxon>Tetranychus</taxon>
    </lineage>
</organism>
<keyword evidence="3" id="KW-1185">Reference proteome</keyword>
<gene>
    <name evidence="2" type="primary">107361689</name>
</gene>
<dbReference type="InterPro" id="IPR001810">
    <property type="entry name" value="F-box_dom"/>
</dbReference>
<dbReference type="SUPFAM" id="SSF52047">
    <property type="entry name" value="RNI-like"/>
    <property type="match status" value="1"/>
</dbReference>
<evidence type="ECO:0000313" key="3">
    <source>
        <dbReference type="Proteomes" id="UP000015104"/>
    </source>
</evidence>
<dbReference type="AlphaFoldDB" id="T1K8S0"/>
<evidence type="ECO:0000259" key="1">
    <source>
        <dbReference type="Pfam" id="PF00646"/>
    </source>
</evidence>
<dbReference type="SUPFAM" id="SSF81383">
    <property type="entry name" value="F-box domain"/>
    <property type="match status" value="1"/>
</dbReference>
<dbReference type="Gene3D" id="3.80.10.10">
    <property type="entry name" value="Ribonuclease Inhibitor"/>
    <property type="match status" value="1"/>
</dbReference>
<dbReference type="Proteomes" id="UP000015104">
    <property type="component" value="Unassembled WGS sequence"/>
</dbReference>
<name>T1K8S0_TETUR</name>